<evidence type="ECO:0000313" key="1">
    <source>
        <dbReference type="EMBL" id="TDF73843.1"/>
    </source>
</evidence>
<name>A0AC61QK82_9BACT</name>
<protein>
    <submittedName>
        <fullName evidence="1">Anaerobic ribonucleoside-triphosphate reductase activating protein</fullName>
    </submittedName>
</protein>
<dbReference type="EMBL" id="SMOG01000003">
    <property type="protein sequence ID" value="TDF73843.1"/>
    <property type="molecule type" value="Genomic_DNA"/>
</dbReference>
<keyword evidence="2" id="KW-1185">Reference proteome</keyword>
<sequence length="239" mass="27472">MKIGGFQKFSLLDYPGELAAIIFTQGCNFRCSYCQNPELVDAAKSDSLYPEDQILDFLKRRIGKLNAVVIGGGEPTLQEDLEDFLYKLKAMNYLIKVDTNGSIPESIENLVNKDLVDYWAMDLKAPESLYPLVTRADIPFSSILKSMEIIRESSKSYEFRTTFFDKLLHLEDLEKIQNLLRPGDKFYLQECQYSKTLDNLSNPATRDNTAYINMQNHPVFQSLIEWGTKNQVKIEIRTL</sequence>
<gene>
    <name evidence="1" type="ORF">E0946_02175</name>
</gene>
<comment type="caution">
    <text evidence="1">The sequence shown here is derived from an EMBL/GenBank/DDBJ whole genome shotgun (WGS) entry which is preliminary data.</text>
</comment>
<dbReference type="Proteomes" id="UP000294588">
    <property type="component" value="Unassembled WGS sequence"/>
</dbReference>
<accession>A0AC61QK82</accession>
<evidence type="ECO:0000313" key="2">
    <source>
        <dbReference type="Proteomes" id="UP000294588"/>
    </source>
</evidence>
<organism evidence="1 2">
    <name type="scientific">Candidatus Syntrophosphaera thermopropionivorans</name>
    <dbReference type="NCBI Taxonomy" id="2593015"/>
    <lineage>
        <taxon>Bacteria</taxon>
        <taxon>Pseudomonadati</taxon>
        <taxon>Candidatus Cloacimonadota</taxon>
        <taxon>Candidatus Cloacimonadia</taxon>
        <taxon>Candidatus Cloacimonadales</taxon>
        <taxon>Candidatus Cloacimonadaceae</taxon>
        <taxon>Candidatus Syntrophosphaera</taxon>
    </lineage>
</organism>
<reference evidence="1" key="1">
    <citation type="submission" date="2019-03" db="EMBL/GenBank/DDBJ databases">
        <title>Candidatus Syntrophosphaera thermopropionivorans: a novel player in syntrophic propionate oxidation during anaerobic digestion.</title>
        <authorList>
            <person name="Dyksma S."/>
        </authorList>
    </citation>
    <scope>NUCLEOTIDE SEQUENCE</scope>
    <source>
        <strain evidence="1">W5</strain>
    </source>
</reference>
<proteinExistence type="predicted"/>